<dbReference type="InterPro" id="IPR011642">
    <property type="entry name" value="Gate_dom"/>
</dbReference>
<dbReference type="Pfam" id="PF07670">
    <property type="entry name" value="Gate"/>
    <property type="match status" value="1"/>
</dbReference>
<proteinExistence type="predicted"/>
<keyword evidence="1" id="KW-0812">Transmembrane</keyword>
<keyword evidence="4" id="KW-1185">Reference proteome</keyword>
<protein>
    <recommendedName>
        <fullName evidence="2">Nucleoside transporter/FeoB GTPase Gate domain-containing protein</fullName>
    </recommendedName>
</protein>
<accession>Q1MQ68</accession>
<reference evidence="3 4" key="1">
    <citation type="submission" date="2005-11" db="EMBL/GenBank/DDBJ databases">
        <title>The complete genome sequence of Lawsonia intracellularis: the causative agent of proliferative enteropathy.</title>
        <authorList>
            <person name="Kaur K."/>
            <person name="Zhang Q."/>
            <person name="Beckler D."/>
            <person name="Munir S."/>
            <person name="Li L."/>
            <person name="Kinsley K."/>
            <person name="Herron L."/>
            <person name="Peterson A."/>
            <person name="May B."/>
            <person name="Singh S."/>
            <person name="Gebhart C."/>
            <person name="Kapur V."/>
        </authorList>
    </citation>
    <scope>NUCLEOTIDE SEQUENCE [LARGE SCALE GENOMIC DNA]</scope>
    <source>
        <strain evidence="3 4">PHE/MN1-00</strain>
    </source>
</reference>
<feature type="transmembrane region" description="Helical" evidence="1">
    <location>
        <begin position="77"/>
        <end position="97"/>
    </location>
</feature>
<feature type="transmembrane region" description="Helical" evidence="1">
    <location>
        <begin position="21"/>
        <end position="38"/>
    </location>
</feature>
<evidence type="ECO:0000313" key="3">
    <source>
        <dbReference type="EMBL" id="CAJ54859.1"/>
    </source>
</evidence>
<keyword evidence="1" id="KW-1133">Transmembrane helix</keyword>
<gene>
    <name evidence="3" type="ordered locus">LI0805</name>
</gene>
<feature type="domain" description="Nucleoside transporter/FeoB GTPase Gate" evidence="2">
    <location>
        <begin position="81"/>
        <end position="175"/>
    </location>
</feature>
<keyword evidence="1" id="KW-0472">Membrane</keyword>
<dbReference type="HOGENOM" id="CLU_081837_0_0_7"/>
<dbReference type="AlphaFoldDB" id="Q1MQ68"/>
<name>Q1MQ68_LAWIP</name>
<evidence type="ECO:0000313" key="4">
    <source>
        <dbReference type="Proteomes" id="UP000002430"/>
    </source>
</evidence>
<evidence type="ECO:0000259" key="2">
    <source>
        <dbReference type="Pfam" id="PF07670"/>
    </source>
</evidence>
<dbReference type="OrthoDB" id="5339657at2"/>
<dbReference type="KEGG" id="lip:LI0805"/>
<dbReference type="EMBL" id="AM180252">
    <property type="protein sequence ID" value="CAJ54859.1"/>
    <property type="molecule type" value="Genomic_DNA"/>
</dbReference>
<dbReference type="STRING" id="363253.LI0805"/>
<sequence>MEKNTHIPQIDQSKKIKISSYIILILVILFFSGYFSKFQNWLGIMDFSRFIGKFGTIGDSTPTTFVGLGGSGACQGFLFSLSLIPGIMLALGIVELAEHLGALYAAQHLLTPLMKPLFGLPGISGLALISSLHSSDSASVMTRELYDKGFISNNERTIFGAFQFSAGAAVTNYLTTGLALFPFLSVKIIIPLCVILFYKVVGMNVIRLYLILVTQKNVTIEQTHG</sequence>
<dbReference type="eggNOG" id="COG3366">
    <property type="taxonomic scope" value="Bacteria"/>
</dbReference>
<dbReference type="Proteomes" id="UP000002430">
    <property type="component" value="Chromosome"/>
</dbReference>
<dbReference type="RefSeq" id="WP_011526888.1">
    <property type="nucleotide sequence ID" value="NC_008011.1"/>
</dbReference>
<organism evidence="3 4">
    <name type="scientific">Lawsonia intracellularis (strain PHE/MN1-00)</name>
    <dbReference type="NCBI Taxonomy" id="363253"/>
    <lineage>
        <taxon>Bacteria</taxon>
        <taxon>Pseudomonadati</taxon>
        <taxon>Thermodesulfobacteriota</taxon>
        <taxon>Desulfovibrionia</taxon>
        <taxon>Desulfovibrionales</taxon>
        <taxon>Desulfovibrionaceae</taxon>
        <taxon>Lawsonia</taxon>
    </lineage>
</organism>
<evidence type="ECO:0000256" key="1">
    <source>
        <dbReference type="SAM" id="Phobius"/>
    </source>
</evidence>